<dbReference type="InterPro" id="IPR004358">
    <property type="entry name" value="Sig_transdc_His_kin-like_C"/>
</dbReference>
<feature type="compositionally biased region" description="Low complexity" evidence="9">
    <location>
        <begin position="16"/>
        <end position="25"/>
    </location>
</feature>
<accession>A0A4S4G7T6</accession>
<dbReference type="PRINTS" id="PR00344">
    <property type="entry name" value="BCTRLSENSOR"/>
</dbReference>
<dbReference type="CDD" id="cd17546">
    <property type="entry name" value="REC_hyHK_CKI1_RcsC-like"/>
    <property type="match status" value="1"/>
</dbReference>
<organism evidence="12 13">
    <name type="scientific">Adlercreutzia caecimuris</name>
    <dbReference type="NCBI Taxonomy" id="671266"/>
    <lineage>
        <taxon>Bacteria</taxon>
        <taxon>Bacillati</taxon>
        <taxon>Actinomycetota</taxon>
        <taxon>Coriobacteriia</taxon>
        <taxon>Eggerthellales</taxon>
        <taxon>Eggerthellaceae</taxon>
        <taxon>Adlercreutzia</taxon>
    </lineage>
</organism>
<dbReference type="SUPFAM" id="SSF47384">
    <property type="entry name" value="Homodimeric domain of signal transducing histidine kinase"/>
    <property type="match status" value="1"/>
</dbReference>
<dbReference type="GO" id="GO:0005886">
    <property type="term" value="C:plasma membrane"/>
    <property type="evidence" value="ECO:0007669"/>
    <property type="project" value="UniProtKB-SubCell"/>
</dbReference>
<protein>
    <recommendedName>
        <fullName evidence="3">histidine kinase</fullName>
        <ecNumber evidence="3">2.7.13.3</ecNumber>
    </recommendedName>
</protein>
<dbReference type="Gene3D" id="3.30.565.10">
    <property type="entry name" value="Histidine kinase-like ATPase, C-terminal domain"/>
    <property type="match status" value="1"/>
</dbReference>
<feature type="compositionally biased region" description="Basic residues" evidence="9">
    <location>
        <begin position="26"/>
        <end position="36"/>
    </location>
</feature>
<keyword evidence="5" id="KW-0808">Transferase</keyword>
<comment type="subcellular location">
    <subcellularLocation>
        <location evidence="2">Cell membrane</location>
    </subcellularLocation>
</comment>
<dbReference type="InterPro" id="IPR003594">
    <property type="entry name" value="HATPase_dom"/>
</dbReference>
<feature type="region of interest" description="Disordered" evidence="9">
    <location>
        <begin position="16"/>
        <end position="37"/>
    </location>
</feature>
<evidence type="ECO:0000256" key="7">
    <source>
        <dbReference type="ARBA" id="ARBA00023012"/>
    </source>
</evidence>
<dbReference type="SUPFAM" id="SSF55874">
    <property type="entry name" value="ATPase domain of HSP90 chaperone/DNA topoisomerase II/histidine kinase"/>
    <property type="match status" value="1"/>
</dbReference>
<dbReference type="PROSITE" id="PS50110">
    <property type="entry name" value="RESPONSE_REGULATORY"/>
    <property type="match status" value="1"/>
</dbReference>
<feature type="domain" description="Histidine kinase" evidence="10">
    <location>
        <begin position="498"/>
        <end position="722"/>
    </location>
</feature>
<dbReference type="SMART" id="SM00448">
    <property type="entry name" value="REC"/>
    <property type="match status" value="1"/>
</dbReference>
<evidence type="ECO:0000256" key="4">
    <source>
        <dbReference type="ARBA" id="ARBA00022553"/>
    </source>
</evidence>
<dbReference type="InterPro" id="IPR001789">
    <property type="entry name" value="Sig_transdc_resp-reg_receiver"/>
</dbReference>
<evidence type="ECO:0000259" key="11">
    <source>
        <dbReference type="PROSITE" id="PS50110"/>
    </source>
</evidence>
<dbReference type="Pfam" id="PF00072">
    <property type="entry name" value="Response_reg"/>
    <property type="match status" value="1"/>
</dbReference>
<dbReference type="PANTHER" id="PTHR43047">
    <property type="entry name" value="TWO-COMPONENT HISTIDINE PROTEIN KINASE"/>
    <property type="match status" value="1"/>
</dbReference>
<evidence type="ECO:0000256" key="6">
    <source>
        <dbReference type="ARBA" id="ARBA00022777"/>
    </source>
</evidence>
<dbReference type="EMBL" id="SSTJ01000001">
    <property type="protein sequence ID" value="THG38938.1"/>
    <property type="molecule type" value="Genomic_DNA"/>
</dbReference>
<dbReference type="InterPro" id="IPR036097">
    <property type="entry name" value="HisK_dim/P_sf"/>
</dbReference>
<comment type="caution">
    <text evidence="12">The sequence shown here is derived from an EMBL/GenBank/DDBJ whole genome shotgun (WGS) entry which is preliminary data.</text>
</comment>
<evidence type="ECO:0000313" key="12">
    <source>
        <dbReference type="EMBL" id="THG38938.1"/>
    </source>
</evidence>
<dbReference type="GO" id="GO:0000155">
    <property type="term" value="F:phosphorelay sensor kinase activity"/>
    <property type="evidence" value="ECO:0007669"/>
    <property type="project" value="InterPro"/>
</dbReference>
<dbReference type="InterPro" id="IPR005467">
    <property type="entry name" value="His_kinase_dom"/>
</dbReference>
<dbReference type="Gene3D" id="1.10.287.130">
    <property type="match status" value="1"/>
</dbReference>
<comment type="catalytic activity">
    <reaction evidence="1">
        <text>ATP + protein L-histidine = ADP + protein N-phospho-L-histidine.</text>
        <dbReference type="EC" id="2.7.13.3"/>
    </reaction>
</comment>
<keyword evidence="7" id="KW-0902">Two-component regulatory system</keyword>
<evidence type="ECO:0000256" key="9">
    <source>
        <dbReference type="SAM" id="MobiDB-lite"/>
    </source>
</evidence>
<dbReference type="AlphaFoldDB" id="A0A4S4G7T6"/>
<dbReference type="Pfam" id="PF00512">
    <property type="entry name" value="HisKA"/>
    <property type="match status" value="1"/>
</dbReference>
<keyword evidence="4 8" id="KW-0597">Phosphoprotein</keyword>
<dbReference type="Proteomes" id="UP000308978">
    <property type="component" value="Unassembled WGS sequence"/>
</dbReference>
<dbReference type="InterPro" id="IPR011006">
    <property type="entry name" value="CheY-like_superfamily"/>
</dbReference>
<dbReference type="EC" id="2.7.13.3" evidence="3"/>
<dbReference type="CDD" id="cd00082">
    <property type="entry name" value="HisKA"/>
    <property type="match status" value="1"/>
</dbReference>
<evidence type="ECO:0000259" key="10">
    <source>
        <dbReference type="PROSITE" id="PS50109"/>
    </source>
</evidence>
<evidence type="ECO:0000256" key="2">
    <source>
        <dbReference type="ARBA" id="ARBA00004236"/>
    </source>
</evidence>
<keyword evidence="6" id="KW-0418">Kinase</keyword>
<dbReference type="InterPro" id="IPR003661">
    <property type="entry name" value="HisK_dim/P_dom"/>
</dbReference>
<dbReference type="PROSITE" id="PS50109">
    <property type="entry name" value="HIS_KIN"/>
    <property type="match status" value="1"/>
</dbReference>
<sequence length="873" mass="97856">MPTLPLAPMPTLRLPRQAKARSSSPSRRHRLSPLRRKSSERLARRGYAAGFFVQVHYDRPCGKTRLARGRFRFERPKSPIRDTLLSCIMGEKFQLVCRWERAMDEMLKVWAMTFDRSPQPFGIVEVLVDDSGRPYDAAYRYLNPAMAAVTDHTVEELTGALMYLMWGGDPTWLDHFYEAAFEDRVVQFESLSDMLQQFFRAEAFPVSPGLCGFTLQDVTSWIVPAQRSLDKAGAGLFFYDMRYRQLLLTDSAREQSGVGTNYISLAEFIELTFGATAGDDLLRQMENFLDDQTSLYQEGQLPDGRWLRISLDHTGHSERFAYGFVEDFTRTKQAEQKSEQYVEVIDSLGAENFALYLVDLETNELEVYRRGEDDTANFALISEQEGDYPVAMERYIDTYVVEEDRARVRAEVGPDALWRRLAEGDADFSVGYRRLFGDEEQYVELRIIRLPRPSSKVILAARNVTAEMREQLLQKLALQNALDLAEHASRAKSTFLTNMSHDFRTPMNSISGFASIALDHLNDTDRVRDCLRKIMVSSDHLLSLVNDILDVSRIESGKLSFNEDVVDLAEAAEEVATMFGDKAEASGIDLTVSTSGLSHSRVVTDPLRLSQVLVNTVGNAVKFTPAGGLITVTFSESGEAPRGFGSYVITVSDTGCGMTPEFLDRIFLPFERDGLGYANRTEGTGLGMTITKSLVDLMGGEIQVESTVGRGSTFTITLPLRLASPEEVSREEARSSATDECRRDFTGCKVLVVDDDDLSREILMEILKDYGFTVEEARDGDAAVRKVASVAPFYYDAVLMDMRMPRMDGDEATREIRALDRPDAASLPIIAETADAFEEGQRRAREAGMTALTTKPLNTHALIALLAEHIPEK</sequence>
<dbReference type="SMART" id="SM00387">
    <property type="entry name" value="HATPase_c"/>
    <property type="match status" value="1"/>
</dbReference>
<evidence type="ECO:0000256" key="1">
    <source>
        <dbReference type="ARBA" id="ARBA00000085"/>
    </source>
</evidence>
<feature type="domain" description="Response regulatory" evidence="11">
    <location>
        <begin position="749"/>
        <end position="870"/>
    </location>
</feature>
<gene>
    <name evidence="12" type="ORF">E5986_01215</name>
</gene>
<dbReference type="SUPFAM" id="SSF52172">
    <property type="entry name" value="CheY-like"/>
    <property type="match status" value="1"/>
</dbReference>
<evidence type="ECO:0000256" key="3">
    <source>
        <dbReference type="ARBA" id="ARBA00012438"/>
    </source>
</evidence>
<feature type="modified residue" description="4-aspartylphosphate" evidence="8">
    <location>
        <position position="801"/>
    </location>
</feature>
<evidence type="ECO:0000313" key="13">
    <source>
        <dbReference type="Proteomes" id="UP000308978"/>
    </source>
</evidence>
<dbReference type="SMART" id="SM00388">
    <property type="entry name" value="HisKA"/>
    <property type="match status" value="1"/>
</dbReference>
<dbReference type="InterPro" id="IPR036890">
    <property type="entry name" value="HATPase_C_sf"/>
</dbReference>
<name>A0A4S4G7T6_9ACTN</name>
<proteinExistence type="predicted"/>
<evidence type="ECO:0000256" key="8">
    <source>
        <dbReference type="PROSITE-ProRule" id="PRU00169"/>
    </source>
</evidence>
<dbReference type="Pfam" id="PF02518">
    <property type="entry name" value="HATPase_c"/>
    <property type="match status" value="1"/>
</dbReference>
<reference evidence="12 13" key="1">
    <citation type="submission" date="2019-04" db="EMBL/GenBank/DDBJ databases">
        <title>Microbes associate with the intestines of laboratory mice.</title>
        <authorList>
            <person name="Navarre W."/>
            <person name="Wong E."/>
            <person name="Huang K.C."/>
            <person name="Tropini C."/>
            <person name="Ng K."/>
            <person name="Yu B."/>
        </authorList>
    </citation>
    <scope>NUCLEOTIDE SEQUENCE [LARGE SCALE GENOMIC DNA]</scope>
    <source>
        <strain evidence="12 13">NM80_B27</strain>
    </source>
</reference>
<dbReference type="CDD" id="cd16922">
    <property type="entry name" value="HATPase_EvgS-ArcB-TorS-like"/>
    <property type="match status" value="1"/>
</dbReference>
<evidence type="ECO:0000256" key="5">
    <source>
        <dbReference type="ARBA" id="ARBA00022679"/>
    </source>
</evidence>
<dbReference type="Gene3D" id="3.40.50.2300">
    <property type="match status" value="1"/>
</dbReference>